<dbReference type="EMBL" id="KZ859154">
    <property type="protein sequence ID" value="RDW22771.1"/>
    <property type="molecule type" value="Genomic_DNA"/>
</dbReference>
<organism evidence="7 9">
    <name type="scientific">Yarrowia lipolytica</name>
    <name type="common">Candida lipolytica</name>
    <dbReference type="NCBI Taxonomy" id="4952"/>
    <lineage>
        <taxon>Eukaryota</taxon>
        <taxon>Fungi</taxon>
        <taxon>Dikarya</taxon>
        <taxon>Ascomycota</taxon>
        <taxon>Saccharomycotina</taxon>
        <taxon>Dipodascomycetes</taxon>
        <taxon>Dipodascales</taxon>
        <taxon>Dipodascales incertae sedis</taxon>
        <taxon>Yarrowia</taxon>
    </lineage>
</organism>
<dbReference type="CDD" id="cd07976">
    <property type="entry name" value="TFIIA_alpha_beta_like"/>
    <property type="match status" value="1"/>
</dbReference>
<comment type="similarity">
    <text evidence="2">Belongs to the TFIIA subunit 1 family.</text>
</comment>
<dbReference type="KEGG" id="yli:2909471"/>
<sequence>MSNQVVGNIYQKVIDAVINECRDDFQENGIDEMTLQELKEGWQTKLSSLQVAQMPWDSIPEPEANEQLMYQQPPPVGQSGQHQPGQVSVPGQQQQQQQQPPVAAPNDGGYGGMPSLHTPPQPGLVLPGSHQGGQGNGQPGNPVKLEQTDGAQTVMVEGEIVDGVMTLKVPQTDGAEDDEDELNSDLDDSSDDNLSGNEDEDDNHGNTILCVYDRIHRVKNNRKFTFRDGIVNVNRKDYVFGRATGESEW</sequence>
<dbReference type="RefSeq" id="XP_501680.1">
    <property type="nucleotide sequence ID" value="XM_501680.1"/>
</dbReference>
<evidence type="ECO:0000313" key="10">
    <source>
        <dbReference type="Proteomes" id="UP000256601"/>
    </source>
</evidence>
<evidence type="ECO:0000313" key="8">
    <source>
        <dbReference type="EMBL" id="RDW22771.1"/>
    </source>
</evidence>
<dbReference type="eggNOG" id="KOG2652">
    <property type="taxonomic scope" value="Eukaryota"/>
</dbReference>
<dbReference type="InterPro" id="IPR004855">
    <property type="entry name" value="TFIIA_asu/bsu"/>
</dbReference>
<evidence type="ECO:0000256" key="1">
    <source>
        <dbReference type="ARBA" id="ARBA00004123"/>
    </source>
</evidence>
<evidence type="ECO:0000313" key="9">
    <source>
        <dbReference type="Proteomes" id="UP000182444"/>
    </source>
</evidence>
<dbReference type="SMART" id="SM01371">
    <property type="entry name" value="TFIIA"/>
    <property type="match status" value="1"/>
</dbReference>
<dbReference type="PANTHER" id="PTHR12694">
    <property type="entry name" value="TRANSCRIPTION INITIATION FACTOR IIA SUBUNIT 1"/>
    <property type="match status" value="1"/>
</dbReference>
<dbReference type="SUPFAM" id="SSF50784">
    <property type="entry name" value="Transcription factor IIA (TFIIA), beta-barrel domain"/>
    <property type="match status" value="1"/>
</dbReference>
<keyword evidence="3" id="KW-0804">Transcription</keyword>
<dbReference type="Gene3D" id="1.10.287.100">
    <property type="match status" value="1"/>
</dbReference>
<dbReference type="VEuPathDB" id="FungiDB:YALI1_C14774g"/>
<dbReference type="OMA" id="QKCTGEA"/>
<reference evidence="8 10" key="2">
    <citation type="submission" date="2018-07" db="EMBL/GenBank/DDBJ databases">
        <title>Draft Genome Assemblies for Five Robust Yarrowia lipolytica Strains Exhibiting High Lipid Production and Pentose Sugar Utilization and Sugar Alcohol Secretion from Undetoxified Lignocellulosic Biomass Hydrolysates.</title>
        <authorList>
            <consortium name="DOE Joint Genome Institute"/>
            <person name="Walker C."/>
            <person name="Ryu S."/>
            <person name="Na H."/>
            <person name="Zane M."/>
            <person name="LaButti K."/>
            <person name="Lipzen A."/>
            <person name="Haridas S."/>
            <person name="Barry K."/>
            <person name="Grigoriev I.V."/>
            <person name="Quarterman J."/>
            <person name="Slininger P."/>
            <person name="Dien B."/>
            <person name="Trinh C.T."/>
        </authorList>
    </citation>
    <scope>NUCLEOTIDE SEQUENCE [LARGE SCALE GENOMIC DNA]</scope>
    <source>
        <strain evidence="8 10">YB392</strain>
    </source>
</reference>
<evidence type="ECO:0000256" key="5">
    <source>
        <dbReference type="ARBA" id="ARBA00074154"/>
    </source>
</evidence>
<evidence type="ECO:0000256" key="2">
    <source>
        <dbReference type="ARBA" id="ARBA00010059"/>
    </source>
</evidence>
<dbReference type="SUPFAM" id="SSF47396">
    <property type="entry name" value="Transcription factor IIA (TFIIA), alpha-helical domain"/>
    <property type="match status" value="1"/>
</dbReference>
<accession>A0A1H6PY46</accession>
<evidence type="ECO:0000313" key="7">
    <source>
        <dbReference type="EMBL" id="AOW02641.1"/>
    </source>
</evidence>
<dbReference type="AlphaFoldDB" id="A0A1H6PY46"/>
<evidence type="ECO:0000256" key="6">
    <source>
        <dbReference type="SAM" id="MobiDB-lite"/>
    </source>
</evidence>
<dbReference type="OrthoDB" id="6275927at2759"/>
<reference evidence="7 9" key="1">
    <citation type="journal article" date="2016" name="PLoS ONE">
        <title>Sequence Assembly of Yarrowia lipolytica Strain W29/CLIB89 Shows Transposable Element Diversity.</title>
        <authorList>
            <person name="Magnan C."/>
            <person name="Yu J."/>
            <person name="Chang I."/>
            <person name="Jahn E."/>
            <person name="Kanomata Y."/>
            <person name="Wu J."/>
            <person name="Zeller M."/>
            <person name="Oakes M."/>
            <person name="Baldi P."/>
            <person name="Sandmeyer S."/>
        </authorList>
    </citation>
    <scope>NUCLEOTIDE SEQUENCE [LARGE SCALE GENOMIC DNA]</scope>
    <source>
        <strain evidence="7">CLIB89</strain>
        <strain evidence="9">CLIB89(W29)</strain>
    </source>
</reference>
<protein>
    <recommendedName>
        <fullName evidence="5">Transcription initiation factor IIA large subunit</fullName>
    </recommendedName>
</protein>
<feature type="region of interest" description="Disordered" evidence="6">
    <location>
        <begin position="173"/>
        <end position="205"/>
    </location>
</feature>
<evidence type="ECO:0000256" key="3">
    <source>
        <dbReference type="ARBA" id="ARBA00023163"/>
    </source>
</evidence>
<feature type="compositionally biased region" description="Low complexity" evidence="6">
    <location>
        <begin position="80"/>
        <end position="101"/>
    </location>
</feature>
<dbReference type="EMBL" id="CP017555">
    <property type="protein sequence ID" value="AOW02641.1"/>
    <property type="molecule type" value="Genomic_DNA"/>
</dbReference>
<dbReference type="Proteomes" id="UP000256601">
    <property type="component" value="Unassembled WGS sequence"/>
</dbReference>
<dbReference type="VEuPathDB" id="FungiDB:YALI0_C10472g"/>
<dbReference type="GO" id="GO:0005672">
    <property type="term" value="C:transcription factor TFIIA complex"/>
    <property type="evidence" value="ECO:0007669"/>
    <property type="project" value="InterPro"/>
</dbReference>
<proteinExistence type="inferred from homology"/>
<gene>
    <name evidence="8" type="ORF">B0I71DRAFT_137031</name>
    <name evidence="7" type="ORF">YALI1_C14774g</name>
</gene>
<dbReference type="Proteomes" id="UP000182444">
    <property type="component" value="Chromosome 1C"/>
</dbReference>
<keyword evidence="4" id="KW-0539">Nucleus</keyword>
<feature type="region of interest" description="Disordered" evidence="6">
    <location>
        <begin position="70"/>
        <end position="145"/>
    </location>
</feature>
<comment type="subcellular location">
    <subcellularLocation>
        <location evidence="1">Nucleus</location>
    </subcellularLocation>
</comment>
<dbReference type="PANTHER" id="PTHR12694:SF8">
    <property type="entry name" value="TRANSCRIPTION INITIATION FACTOR IIA SUBUNIT 1"/>
    <property type="match status" value="1"/>
</dbReference>
<dbReference type="InterPro" id="IPR009088">
    <property type="entry name" value="TFIIA_b-brl"/>
</dbReference>
<evidence type="ECO:0000256" key="4">
    <source>
        <dbReference type="ARBA" id="ARBA00023242"/>
    </source>
</evidence>
<dbReference type="Gene3D" id="2.30.18.10">
    <property type="entry name" value="Transcription factor IIA (TFIIA), beta-barrel domain"/>
    <property type="match status" value="1"/>
</dbReference>
<dbReference type="GeneID" id="2909471"/>
<name>A0A1H6PY46_YARLL</name>
<dbReference type="GO" id="GO:0006367">
    <property type="term" value="P:transcription initiation at RNA polymerase II promoter"/>
    <property type="evidence" value="ECO:0007669"/>
    <property type="project" value="InterPro"/>
</dbReference>
<feature type="compositionally biased region" description="Acidic residues" evidence="6">
    <location>
        <begin position="174"/>
        <end position="202"/>
    </location>
</feature>
<dbReference type="FunFam" id="1.10.287.100:FF:000001">
    <property type="entry name" value="Transcription initiation factor IIA subunit"/>
    <property type="match status" value="1"/>
</dbReference>
<dbReference type="Pfam" id="PF03153">
    <property type="entry name" value="TFIIA"/>
    <property type="match status" value="2"/>
</dbReference>